<gene>
    <name evidence="1" type="ORF">B0T25DRAFT_166990</name>
</gene>
<name>A0AAJ0HMP5_9PEZI</name>
<reference evidence="1" key="1">
    <citation type="journal article" date="2023" name="Mol. Phylogenet. Evol.">
        <title>Genome-scale phylogeny and comparative genomics of the fungal order Sordariales.</title>
        <authorList>
            <person name="Hensen N."/>
            <person name="Bonometti L."/>
            <person name="Westerberg I."/>
            <person name="Brannstrom I.O."/>
            <person name="Guillou S."/>
            <person name="Cros-Aarteil S."/>
            <person name="Calhoun S."/>
            <person name="Haridas S."/>
            <person name="Kuo A."/>
            <person name="Mondo S."/>
            <person name="Pangilinan J."/>
            <person name="Riley R."/>
            <person name="LaButti K."/>
            <person name="Andreopoulos B."/>
            <person name="Lipzen A."/>
            <person name="Chen C."/>
            <person name="Yan M."/>
            <person name="Daum C."/>
            <person name="Ng V."/>
            <person name="Clum A."/>
            <person name="Steindorff A."/>
            <person name="Ohm R.A."/>
            <person name="Martin F."/>
            <person name="Silar P."/>
            <person name="Natvig D.O."/>
            <person name="Lalanne C."/>
            <person name="Gautier V."/>
            <person name="Ament-Velasquez S.L."/>
            <person name="Kruys A."/>
            <person name="Hutchinson M.I."/>
            <person name="Powell A.J."/>
            <person name="Barry K."/>
            <person name="Miller A.N."/>
            <person name="Grigoriev I.V."/>
            <person name="Debuchy R."/>
            <person name="Gladieux P."/>
            <person name="Hiltunen Thoren M."/>
            <person name="Johannesson H."/>
        </authorList>
    </citation>
    <scope>NUCLEOTIDE SEQUENCE</scope>
    <source>
        <strain evidence="1">CBS 955.72</strain>
    </source>
</reference>
<proteinExistence type="predicted"/>
<evidence type="ECO:0000313" key="2">
    <source>
        <dbReference type="Proteomes" id="UP001275084"/>
    </source>
</evidence>
<reference evidence="1" key="2">
    <citation type="submission" date="2023-06" db="EMBL/GenBank/DDBJ databases">
        <authorList>
            <consortium name="Lawrence Berkeley National Laboratory"/>
            <person name="Haridas S."/>
            <person name="Hensen N."/>
            <person name="Bonometti L."/>
            <person name="Westerberg I."/>
            <person name="Brannstrom I.O."/>
            <person name="Guillou S."/>
            <person name="Cros-Aarteil S."/>
            <person name="Calhoun S."/>
            <person name="Kuo A."/>
            <person name="Mondo S."/>
            <person name="Pangilinan J."/>
            <person name="Riley R."/>
            <person name="Labutti K."/>
            <person name="Andreopoulos B."/>
            <person name="Lipzen A."/>
            <person name="Chen C."/>
            <person name="Yanf M."/>
            <person name="Daum C."/>
            <person name="Ng V."/>
            <person name="Clum A."/>
            <person name="Steindorff A."/>
            <person name="Ohm R."/>
            <person name="Martin F."/>
            <person name="Silar P."/>
            <person name="Natvig D."/>
            <person name="Lalanne C."/>
            <person name="Gautier V."/>
            <person name="Ament-Velasquez S.L."/>
            <person name="Kruys A."/>
            <person name="Hutchinson M.I."/>
            <person name="Powell A.J."/>
            <person name="Barry K."/>
            <person name="Miller A.N."/>
            <person name="Grigoriev I.V."/>
            <person name="Debuchy R."/>
            <person name="Gladieux P."/>
            <person name="Thoren M.H."/>
            <person name="Johannesson H."/>
        </authorList>
    </citation>
    <scope>NUCLEOTIDE SEQUENCE</scope>
    <source>
        <strain evidence="1">CBS 955.72</strain>
    </source>
</reference>
<keyword evidence="2" id="KW-1185">Reference proteome</keyword>
<dbReference type="AlphaFoldDB" id="A0AAJ0HMP5"/>
<sequence length="235" mass="26021">MASAINIQRVKEATRPVYGPLEGISEDAARTWVPLDKPGAGGHRGWYLWADAFDVINFITLSKEKSSPIYLILVKRLVSAVHDVLRSTRDGSARLPGATDDEPLKGGLRIGKMDAHGGDGVGQYRHCLTLWMFALNRLALATCEKVYNQLGAELAKTIHPHFVKHREGADGLRMVWKISTDMKTVLVPSEGHLDTATGFIIYRLLERVAGLLYEPPSGVLIDEISDYRQLMSREG</sequence>
<evidence type="ECO:0000313" key="1">
    <source>
        <dbReference type="EMBL" id="KAK3357695.1"/>
    </source>
</evidence>
<protein>
    <submittedName>
        <fullName evidence="1">Uncharacterized protein</fullName>
    </submittedName>
</protein>
<organism evidence="1 2">
    <name type="scientific">Lasiosphaeria hispida</name>
    <dbReference type="NCBI Taxonomy" id="260671"/>
    <lineage>
        <taxon>Eukaryota</taxon>
        <taxon>Fungi</taxon>
        <taxon>Dikarya</taxon>
        <taxon>Ascomycota</taxon>
        <taxon>Pezizomycotina</taxon>
        <taxon>Sordariomycetes</taxon>
        <taxon>Sordariomycetidae</taxon>
        <taxon>Sordariales</taxon>
        <taxon>Lasiosphaeriaceae</taxon>
        <taxon>Lasiosphaeria</taxon>
    </lineage>
</organism>
<dbReference type="Proteomes" id="UP001275084">
    <property type="component" value="Unassembled WGS sequence"/>
</dbReference>
<dbReference type="EMBL" id="JAUIQD010000003">
    <property type="protein sequence ID" value="KAK3357695.1"/>
    <property type="molecule type" value="Genomic_DNA"/>
</dbReference>
<accession>A0AAJ0HMP5</accession>
<comment type="caution">
    <text evidence="1">The sequence shown here is derived from an EMBL/GenBank/DDBJ whole genome shotgun (WGS) entry which is preliminary data.</text>
</comment>